<sequence length="74" mass="8127">MIEIKSVGILNNVQLAQALTDMKLGNYKRGLQINFNVAKLKDGTKRIIHGILRSLCKTSCSLWLGFFGCGCAVL</sequence>
<name>A0A1V6M0X2_9BACT</name>
<dbReference type="EMBL" id="MJUW02000060">
    <property type="protein sequence ID" value="OQD46052.1"/>
    <property type="molecule type" value="Genomic_DNA"/>
</dbReference>
<reference evidence="1 2" key="1">
    <citation type="journal article" date="2016" name="Genome Announc.">
        <title>Draft Genome Sequence of the Anaerobic Ammonium-Oxidizing Bacterium 'Candidatus Brocadia sp. 40'.</title>
        <authorList>
            <person name="Ali M."/>
            <person name="Haroon M.F."/>
            <person name="Narita Y."/>
            <person name="Zhang L."/>
            <person name="Rangel Shaw D."/>
            <person name="Okabe S."/>
            <person name="Saikaly P.E."/>
        </authorList>
    </citation>
    <scope>NUCLEOTIDE SEQUENCE [LARGE SCALE GENOMIC DNA]</scope>
    <source>
        <strain evidence="1 2">40</strain>
    </source>
</reference>
<dbReference type="Pfam" id="PF13366">
    <property type="entry name" value="PDDEXK_3"/>
    <property type="match status" value="1"/>
</dbReference>
<dbReference type="InterPro" id="IPR026350">
    <property type="entry name" value="GxxExxY"/>
</dbReference>
<proteinExistence type="predicted"/>
<comment type="caution">
    <text evidence="1">The sequence shown here is derived from an EMBL/GenBank/DDBJ whole genome shotgun (WGS) entry which is preliminary data.</text>
</comment>
<evidence type="ECO:0000313" key="1">
    <source>
        <dbReference type="EMBL" id="OQD46052.1"/>
    </source>
</evidence>
<accession>A0A1V6M0X2</accession>
<keyword evidence="2" id="KW-1185">Reference proteome</keyword>
<gene>
    <name evidence="1" type="ORF">BIY37_05235</name>
</gene>
<dbReference type="AlphaFoldDB" id="A0A1V6M0X2"/>
<organism evidence="1 2">
    <name type="scientific">Candidatus Brocadia sapporoensis</name>
    <dbReference type="NCBI Taxonomy" id="392547"/>
    <lineage>
        <taxon>Bacteria</taxon>
        <taxon>Pseudomonadati</taxon>
        <taxon>Planctomycetota</taxon>
        <taxon>Candidatus Brocadiia</taxon>
        <taxon>Candidatus Brocadiales</taxon>
        <taxon>Candidatus Brocadiaceae</taxon>
        <taxon>Candidatus Brocadia</taxon>
    </lineage>
</organism>
<dbReference type="Proteomes" id="UP000242219">
    <property type="component" value="Unassembled WGS sequence"/>
</dbReference>
<protein>
    <submittedName>
        <fullName evidence="1">Uncharacterized protein</fullName>
    </submittedName>
</protein>
<evidence type="ECO:0000313" key="2">
    <source>
        <dbReference type="Proteomes" id="UP000242219"/>
    </source>
</evidence>